<gene>
    <name evidence="1" type="ORF">ACFOUY_13535</name>
</gene>
<dbReference type="InterPro" id="IPR036390">
    <property type="entry name" value="WH_DNA-bd_sf"/>
</dbReference>
<proteinExistence type="predicted"/>
<evidence type="ECO:0000313" key="2">
    <source>
        <dbReference type="Proteomes" id="UP001595792"/>
    </source>
</evidence>
<organism evidence="1 2">
    <name type="scientific">Pedobacter jamesrossensis</name>
    <dbReference type="NCBI Taxonomy" id="1908238"/>
    <lineage>
        <taxon>Bacteria</taxon>
        <taxon>Pseudomonadati</taxon>
        <taxon>Bacteroidota</taxon>
        <taxon>Sphingobacteriia</taxon>
        <taxon>Sphingobacteriales</taxon>
        <taxon>Sphingobacteriaceae</taxon>
        <taxon>Pedobacter</taxon>
    </lineage>
</organism>
<dbReference type="InterPro" id="IPR036388">
    <property type="entry name" value="WH-like_DNA-bd_sf"/>
</dbReference>
<protein>
    <submittedName>
        <fullName evidence="1">Fur family transcriptional regulator</fullName>
    </submittedName>
</protein>
<keyword evidence="2" id="KW-1185">Reference proteome</keyword>
<dbReference type="EMBL" id="JBHSBY010000125">
    <property type="protein sequence ID" value="MFC4197721.1"/>
    <property type="molecule type" value="Genomic_DNA"/>
</dbReference>
<dbReference type="Gene3D" id="1.10.10.10">
    <property type="entry name" value="Winged helix-like DNA-binding domain superfamily/Winged helix DNA-binding domain"/>
    <property type="match status" value="1"/>
</dbReference>
<dbReference type="Pfam" id="PF01475">
    <property type="entry name" value="FUR"/>
    <property type="match status" value="1"/>
</dbReference>
<dbReference type="RefSeq" id="WP_378961357.1">
    <property type="nucleotide sequence ID" value="NZ_JBHRXC010000001.1"/>
</dbReference>
<sequence>MNIGDEHYGKLLDKYNLKKTKTRLSVLEILDSSETAVSQPILEKTLGKDTDRVTLYRVLKSFEDKCIIHKIIDKNGTSFYALCDSIDHLHQDHEMHVHFNCVVCLKVYCVDDLKLPHMPLPKGFTESSKSLVIYGTCEVCNKAALLYAGDKISES</sequence>
<reference evidence="2" key="1">
    <citation type="journal article" date="2019" name="Int. J. Syst. Evol. Microbiol.">
        <title>The Global Catalogue of Microorganisms (GCM) 10K type strain sequencing project: providing services to taxonomists for standard genome sequencing and annotation.</title>
        <authorList>
            <consortium name="The Broad Institute Genomics Platform"/>
            <consortium name="The Broad Institute Genome Sequencing Center for Infectious Disease"/>
            <person name="Wu L."/>
            <person name="Ma J."/>
        </authorList>
    </citation>
    <scope>NUCLEOTIDE SEQUENCE [LARGE SCALE GENOMIC DNA]</scope>
    <source>
        <strain evidence="2">CCM 8689</strain>
    </source>
</reference>
<evidence type="ECO:0000313" key="1">
    <source>
        <dbReference type="EMBL" id="MFC4197721.1"/>
    </source>
</evidence>
<dbReference type="InterPro" id="IPR002481">
    <property type="entry name" value="FUR"/>
</dbReference>
<dbReference type="Proteomes" id="UP001595792">
    <property type="component" value="Unassembled WGS sequence"/>
</dbReference>
<comment type="caution">
    <text evidence="1">The sequence shown here is derived from an EMBL/GenBank/DDBJ whole genome shotgun (WGS) entry which is preliminary data.</text>
</comment>
<dbReference type="PANTHER" id="PTHR33202:SF22">
    <property type="entry name" value="HYDROGEN PEROXIDE SENSITIVE REPRESSOR"/>
    <property type="match status" value="1"/>
</dbReference>
<dbReference type="SUPFAM" id="SSF46785">
    <property type="entry name" value="Winged helix' DNA-binding domain"/>
    <property type="match status" value="1"/>
</dbReference>
<accession>A0ABV8NMX0</accession>
<name>A0ABV8NMX0_9SPHI</name>
<dbReference type="PANTHER" id="PTHR33202">
    <property type="entry name" value="ZINC UPTAKE REGULATION PROTEIN"/>
    <property type="match status" value="1"/>
</dbReference>